<keyword evidence="2 4" id="KW-0378">Hydrolase</keyword>
<dbReference type="PROSITE" id="PS01161">
    <property type="entry name" value="GLC_GALNAC_ISOMERASE"/>
    <property type="match status" value="1"/>
</dbReference>
<dbReference type="GO" id="GO:0005975">
    <property type="term" value="P:carbohydrate metabolic process"/>
    <property type="evidence" value="ECO:0007669"/>
    <property type="project" value="InterPro"/>
</dbReference>
<dbReference type="SUPFAM" id="SSF100950">
    <property type="entry name" value="NagB/RpiA/CoA transferase-like"/>
    <property type="match status" value="1"/>
</dbReference>
<dbReference type="GO" id="GO:0005737">
    <property type="term" value="C:cytoplasm"/>
    <property type="evidence" value="ECO:0007669"/>
    <property type="project" value="TreeGrafter"/>
</dbReference>
<dbReference type="CDD" id="cd01399">
    <property type="entry name" value="GlcN6P_deaminase"/>
    <property type="match status" value="1"/>
</dbReference>
<proteinExistence type="inferred from homology"/>
<sequence length="244" mass="26763">MDMHICKNYEDLSTKACAHVVGQIAGKENSVLGLATGGTPEGMYKNLAEQHEKGELSFQHVTTFNLDEYIGLPTYHPLSYRAYMKAHLFSKVDLSAVNTHLPDGQAADLTAECARYEALLRDAGGVDLQVLGLGHNGHIGFNEPGTPFSSTTHIVELDEKTREANARYFEKKSDVPRKAITMGIETILAAREILVLISGADKAEALREMLYREITNEFPATALQQHPNVTILADEQAAKELPGQ</sequence>
<dbReference type="EC" id="3.5.99.6" evidence="4"/>
<feature type="domain" description="Glucosamine/galactosamine-6-phosphate isomerase" evidence="5">
    <location>
        <begin position="15"/>
        <end position="226"/>
    </location>
</feature>
<comment type="similarity">
    <text evidence="4">Belongs to the glucosamine/galactosamine-6-phosphate isomerase family. NagB subfamily.</text>
</comment>
<evidence type="ECO:0000259" key="5">
    <source>
        <dbReference type="Pfam" id="PF01182"/>
    </source>
</evidence>
<evidence type="ECO:0000256" key="4">
    <source>
        <dbReference type="HAMAP-Rule" id="MF_01241"/>
    </source>
</evidence>
<dbReference type="Proteomes" id="UP000595349">
    <property type="component" value="Chromosome"/>
</dbReference>
<dbReference type="FunFam" id="3.40.50.1360:FF:000003">
    <property type="entry name" value="Glucosamine-6-phosphate deaminase"/>
    <property type="match status" value="1"/>
</dbReference>
<reference evidence="6 7" key="1">
    <citation type="submission" date="2020-06" db="EMBL/GenBank/DDBJ databases">
        <title>Genomic analysis of Salicibibacter sp. NKC21-4.</title>
        <authorList>
            <person name="Oh Y.J."/>
        </authorList>
    </citation>
    <scope>NUCLEOTIDE SEQUENCE [LARGE SCALE GENOMIC DNA]</scope>
    <source>
        <strain evidence="6 7">NKC21-4</strain>
    </source>
</reference>
<dbReference type="GO" id="GO:0006043">
    <property type="term" value="P:glucosamine catabolic process"/>
    <property type="evidence" value="ECO:0007669"/>
    <property type="project" value="TreeGrafter"/>
</dbReference>
<dbReference type="EMBL" id="CP054706">
    <property type="protein sequence ID" value="QQK78992.1"/>
    <property type="molecule type" value="Genomic_DNA"/>
</dbReference>
<dbReference type="Gene3D" id="3.40.50.1360">
    <property type="match status" value="1"/>
</dbReference>
<comment type="function">
    <text evidence="4">Catalyzes the reversible isomerization-deamination of glucosamine 6-phosphate (GlcN6P) to form fructose 6-phosphate (Fru6P) and ammonium ion.</text>
</comment>
<dbReference type="PANTHER" id="PTHR11280">
    <property type="entry name" value="GLUCOSAMINE-6-PHOSPHATE ISOMERASE"/>
    <property type="match status" value="1"/>
</dbReference>
<dbReference type="PANTHER" id="PTHR11280:SF5">
    <property type="entry name" value="GLUCOSAMINE-6-PHOSPHATE ISOMERASE"/>
    <property type="match status" value="1"/>
</dbReference>
<organism evidence="6 7">
    <name type="scientific">Salicibibacter cibi</name>
    <dbReference type="NCBI Taxonomy" id="2743001"/>
    <lineage>
        <taxon>Bacteria</taxon>
        <taxon>Bacillati</taxon>
        <taxon>Bacillota</taxon>
        <taxon>Bacilli</taxon>
        <taxon>Bacillales</taxon>
        <taxon>Bacillaceae</taxon>
        <taxon>Salicibibacter</taxon>
    </lineage>
</organism>
<evidence type="ECO:0000256" key="2">
    <source>
        <dbReference type="ARBA" id="ARBA00022801"/>
    </source>
</evidence>
<accession>A0A7T7CEF4</accession>
<dbReference type="InterPro" id="IPR018321">
    <property type="entry name" value="Glucosamine6P_isomerase_CS"/>
</dbReference>
<feature type="active site" description="For ring-opening step" evidence="4">
    <location>
        <position position="143"/>
    </location>
</feature>
<dbReference type="HAMAP" id="MF_01241">
    <property type="entry name" value="GlcN6P_deamin"/>
    <property type="match status" value="1"/>
</dbReference>
<dbReference type="InterPro" id="IPR004547">
    <property type="entry name" value="Glucosamine6P_isomerase"/>
</dbReference>
<gene>
    <name evidence="4 6" type="primary">nagB</name>
    <name evidence="6" type="ORF">HUG20_03095</name>
</gene>
<name>A0A7T7CEF4_9BACI</name>
<protein>
    <recommendedName>
        <fullName evidence="4">Glucosamine-6-phosphate deaminase</fullName>
        <ecNumber evidence="4">3.5.99.6</ecNumber>
    </recommendedName>
    <alternativeName>
        <fullName evidence="4">GlcN6P deaminase</fullName>
        <shortName evidence="4">GNPDA</shortName>
    </alternativeName>
    <alternativeName>
        <fullName evidence="4">Glucosamine-6-phosphate isomerase</fullName>
    </alternativeName>
</protein>
<dbReference type="AlphaFoldDB" id="A0A7T7CEF4"/>
<keyword evidence="7" id="KW-1185">Reference proteome</keyword>
<dbReference type="GO" id="GO:0019262">
    <property type="term" value="P:N-acetylneuraminate catabolic process"/>
    <property type="evidence" value="ECO:0007669"/>
    <property type="project" value="UniProtKB-UniRule"/>
</dbReference>
<feature type="active site" description="Proton acceptor; for enolization step" evidence="4">
    <location>
        <position position="67"/>
    </location>
</feature>
<dbReference type="NCBIfam" id="TIGR00502">
    <property type="entry name" value="nagB"/>
    <property type="match status" value="1"/>
</dbReference>
<evidence type="ECO:0000256" key="1">
    <source>
        <dbReference type="ARBA" id="ARBA00000644"/>
    </source>
</evidence>
<dbReference type="GO" id="GO:0004342">
    <property type="term" value="F:glucosamine-6-phosphate deaminase activity"/>
    <property type="evidence" value="ECO:0007669"/>
    <property type="project" value="UniProtKB-UniRule"/>
</dbReference>
<feature type="active site" description="For ring-opening step" evidence="4">
    <location>
        <position position="136"/>
    </location>
</feature>
<keyword evidence="3 4" id="KW-0119">Carbohydrate metabolism</keyword>
<dbReference type="KEGG" id="scib:HUG20_03095"/>
<dbReference type="GO" id="GO:0006046">
    <property type="term" value="P:N-acetylglucosamine catabolic process"/>
    <property type="evidence" value="ECO:0007669"/>
    <property type="project" value="UniProtKB-UniRule"/>
</dbReference>
<dbReference type="InterPro" id="IPR006148">
    <property type="entry name" value="Glc/Gal-6P_isomerase"/>
</dbReference>
<dbReference type="UniPathway" id="UPA00629">
    <property type="reaction ID" value="UER00684"/>
</dbReference>
<evidence type="ECO:0000313" key="7">
    <source>
        <dbReference type="Proteomes" id="UP000595349"/>
    </source>
</evidence>
<dbReference type="InterPro" id="IPR037171">
    <property type="entry name" value="NagB/RpiA_transferase-like"/>
</dbReference>
<comment type="caution">
    <text evidence="4">Lacks conserved residue(s) required for the propagation of feature annotation.</text>
</comment>
<evidence type="ECO:0000256" key="3">
    <source>
        <dbReference type="ARBA" id="ARBA00023277"/>
    </source>
</evidence>
<evidence type="ECO:0000313" key="6">
    <source>
        <dbReference type="EMBL" id="QQK78992.1"/>
    </source>
</evidence>
<dbReference type="Pfam" id="PF01182">
    <property type="entry name" value="Glucosamine_iso"/>
    <property type="match status" value="1"/>
</dbReference>
<comment type="catalytic activity">
    <reaction evidence="1 4">
        <text>alpha-D-glucosamine 6-phosphate + H2O = beta-D-fructose 6-phosphate + NH4(+)</text>
        <dbReference type="Rhea" id="RHEA:12172"/>
        <dbReference type="ChEBI" id="CHEBI:15377"/>
        <dbReference type="ChEBI" id="CHEBI:28938"/>
        <dbReference type="ChEBI" id="CHEBI:57634"/>
        <dbReference type="ChEBI" id="CHEBI:75989"/>
        <dbReference type="EC" id="3.5.99.6"/>
    </reaction>
</comment>
<dbReference type="RefSeq" id="WP_200087973.1">
    <property type="nucleotide sequence ID" value="NZ_CP054706.1"/>
</dbReference>
<dbReference type="GO" id="GO:0042802">
    <property type="term" value="F:identical protein binding"/>
    <property type="evidence" value="ECO:0007669"/>
    <property type="project" value="TreeGrafter"/>
</dbReference>
<feature type="active site" description="Proton acceptor; for ring-opening step" evidence="4">
    <location>
        <position position="138"/>
    </location>
</feature>
<comment type="pathway">
    <text evidence="4">Amino-sugar metabolism; N-acetylneuraminate degradation; D-fructose 6-phosphate from N-acetylneuraminate: step 5/5.</text>
</comment>